<evidence type="ECO:0000256" key="1">
    <source>
        <dbReference type="SAM" id="Phobius"/>
    </source>
</evidence>
<dbReference type="RefSeq" id="WP_309532398.1">
    <property type="nucleotide sequence ID" value="NZ_CP133721.1"/>
</dbReference>
<feature type="transmembrane region" description="Helical" evidence="1">
    <location>
        <begin position="109"/>
        <end position="128"/>
    </location>
</feature>
<dbReference type="Proteomes" id="UP001180481">
    <property type="component" value="Chromosome"/>
</dbReference>
<dbReference type="InterPro" id="IPR021215">
    <property type="entry name" value="DUF2752"/>
</dbReference>
<protein>
    <submittedName>
        <fullName evidence="2">DUF2752 domain-containing protein</fullName>
    </submittedName>
</protein>
<reference evidence="2" key="1">
    <citation type="submission" date="2023-09" db="EMBL/GenBank/DDBJ databases">
        <title>Flavobacterium sp. 20NA77.7 isolated from freshwater.</title>
        <authorList>
            <person name="Le V."/>
            <person name="Ko S.-R."/>
            <person name="Ahn C.-Y."/>
            <person name="Oh H.-M."/>
        </authorList>
    </citation>
    <scope>NUCLEOTIDE SEQUENCE</scope>
    <source>
        <strain evidence="2">20NA77.7</strain>
    </source>
</reference>
<dbReference type="EMBL" id="CP133721">
    <property type="protein sequence ID" value="WMW78073.1"/>
    <property type="molecule type" value="Genomic_DNA"/>
</dbReference>
<sequence>MKRNQLYIFLLIVIGLGYCWLIYSSTNHSTTKPLGCFFKKITRYPCPSCGTTRSVSLLFQGDFFQALLLNPFGIIVWIAMLVIPIWIVIDFSKKSASFYAFYKAAERYISKKPIALFLILLVLLNWYWNIKKNI</sequence>
<keyword evidence="1" id="KW-0472">Membrane</keyword>
<keyword evidence="1" id="KW-0812">Transmembrane</keyword>
<keyword evidence="1" id="KW-1133">Transmembrane helix</keyword>
<organism evidence="2 3">
    <name type="scientific">Flavobacterium nakdongensis</name>
    <dbReference type="NCBI Taxonomy" id="3073563"/>
    <lineage>
        <taxon>Bacteria</taxon>
        <taxon>Pseudomonadati</taxon>
        <taxon>Bacteroidota</taxon>
        <taxon>Flavobacteriia</taxon>
        <taxon>Flavobacteriales</taxon>
        <taxon>Flavobacteriaceae</taxon>
        <taxon>Flavobacterium</taxon>
    </lineage>
</organism>
<name>A0ABY9RB71_9FLAO</name>
<evidence type="ECO:0000313" key="3">
    <source>
        <dbReference type="Proteomes" id="UP001180481"/>
    </source>
</evidence>
<dbReference type="Pfam" id="PF10825">
    <property type="entry name" value="DUF2752"/>
    <property type="match status" value="1"/>
</dbReference>
<feature type="transmembrane region" description="Helical" evidence="1">
    <location>
        <begin position="63"/>
        <end position="89"/>
    </location>
</feature>
<proteinExistence type="predicted"/>
<feature type="transmembrane region" description="Helical" evidence="1">
    <location>
        <begin position="7"/>
        <end position="23"/>
    </location>
</feature>
<evidence type="ECO:0000313" key="2">
    <source>
        <dbReference type="EMBL" id="WMW78073.1"/>
    </source>
</evidence>
<accession>A0ABY9RB71</accession>
<keyword evidence="3" id="KW-1185">Reference proteome</keyword>
<gene>
    <name evidence="2" type="ORF">RF683_01115</name>
</gene>